<feature type="region of interest" description="Disordered" evidence="1">
    <location>
        <begin position="18"/>
        <end position="57"/>
    </location>
</feature>
<proteinExistence type="predicted"/>
<organism evidence="2 3">
    <name type="scientific">Thermothielavioides terrestris (strain ATCC 38088 / NRRL 8126)</name>
    <name type="common">Thielavia terrestris</name>
    <dbReference type="NCBI Taxonomy" id="578455"/>
    <lineage>
        <taxon>Eukaryota</taxon>
        <taxon>Fungi</taxon>
        <taxon>Dikarya</taxon>
        <taxon>Ascomycota</taxon>
        <taxon>Pezizomycotina</taxon>
        <taxon>Sordariomycetes</taxon>
        <taxon>Sordariomycetidae</taxon>
        <taxon>Sordariales</taxon>
        <taxon>Chaetomiaceae</taxon>
        <taxon>Thermothielavioides</taxon>
        <taxon>Thermothielavioides terrestris</taxon>
    </lineage>
</organism>
<dbReference type="AlphaFoldDB" id="G2R2S8"/>
<dbReference type="HOGENOM" id="CLU_2998116_0_0_1"/>
<sequence>MEEARILSELVIERRATGLEALSKNSISPPYVEDTDSTEEEDDDDDEEEGKIKEKEA</sequence>
<dbReference type="Proteomes" id="UP000008181">
    <property type="component" value="Chromosome 2"/>
</dbReference>
<dbReference type="GeneID" id="11520650"/>
<feature type="compositionally biased region" description="Acidic residues" evidence="1">
    <location>
        <begin position="33"/>
        <end position="49"/>
    </location>
</feature>
<evidence type="ECO:0000256" key="1">
    <source>
        <dbReference type="SAM" id="MobiDB-lite"/>
    </source>
</evidence>
<name>G2R2S8_THETT</name>
<reference evidence="2 3" key="1">
    <citation type="journal article" date="2011" name="Nat. Biotechnol.">
        <title>Comparative genomic analysis of the thermophilic biomass-degrading fungi Myceliophthora thermophila and Thielavia terrestris.</title>
        <authorList>
            <person name="Berka R.M."/>
            <person name="Grigoriev I.V."/>
            <person name="Otillar R."/>
            <person name="Salamov A."/>
            <person name="Grimwood J."/>
            <person name="Reid I."/>
            <person name="Ishmael N."/>
            <person name="John T."/>
            <person name="Darmond C."/>
            <person name="Moisan M.-C."/>
            <person name="Henrissat B."/>
            <person name="Coutinho P.M."/>
            <person name="Lombard V."/>
            <person name="Natvig D.O."/>
            <person name="Lindquist E."/>
            <person name="Schmutz J."/>
            <person name="Lucas S."/>
            <person name="Harris P."/>
            <person name="Powlowski J."/>
            <person name="Bellemare A."/>
            <person name="Taylor D."/>
            <person name="Butler G."/>
            <person name="de Vries R.P."/>
            <person name="Allijn I.E."/>
            <person name="van den Brink J."/>
            <person name="Ushinsky S."/>
            <person name="Storms R."/>
            <person name="Powell A.J."/>
            <person name="Paulsen I.T."/>
            <person name="Elbourne L.D.H."/>
            <person name="Baker S.E."/>
            <person name="Magnuson J."/>
            <person name="LaBoissiere S."/>
            <person name="Clutterbuck A.J."/>
            <person name="Martinez D."/>
            <person name="Wogulis M."/>
            <person name="de Leon A.L."/>
            <person name="Rey M.W."/>
            <person name="Tsang A."/>
        </authorList>
    </citation>
    <scope>NUCLEOTIDE SEQUENCE [LARGE SCALE GENOMIC DNA]</scope>
    <source>
        <strain evidence="3">ATCC 38088 / NRRL 8126</strain>
    </source>
</reference>
<dbReference type="RefSeq" id="XP_003651375.1">
    <property type="nucleotide sequence ID" value="XM_003651327.1"/>
</dbReference>
<evidence type="ECO:0000313" key="2">
    <source>
        <dbReference type="EMBL" id="AEO65039.1"/>
    </source>
</evidence>
<keyword evidence="3" id="KW-1185">Reference proteome</keyword>
<accession>G2R2S8</accession>
<evidence type="ECO:0000313" key="3">
    <source>
        <dbReference type="Proteomes" id="UP000008181"/>
    </source>
</evidence>
<dbReference type="EMBL" id="CP003010">
    <property type="protein sequence ID" value="AEO65039.1"/>
    <property type="molecule type" value="Genomic_DNA"/>
</dbReference>
<dbReference type="KEGG" id="ttt:THITE_2111570"/>
<gene>
    <name evidence="2" type="ORF">THITE_2111570</name>
</gene>
<protein>
    <submittedName>
        <fullName evidence="2">Uncharacterized protein</fullName>
    </submittedName>
</protein>